<sequence>MKFNRFLPFATPSQLLVCETDGFSLRAAVLRRSDQDMELLYQAKTEQVDMAEGLGDVLTALKNQGWQGGGSAILLSPAVFSTLVELPVNPRKPRPLLQMLELARWEAEPLLLQHVTRWSVGHLLVGQGYMTEEQAKAVMDLQQGKSRAGGGLALAEQFSLRRFGDLAVELGYIKRSQLNACLTGQEWLKAADEAIEVGWAAQSAVEDIPGTFNWLISCVHQSLLQRWSDAFARQGLKLRAMYPLTGCSTALLPSTETHAVLLETQPGLGFSTRIAGSGFTALRHYLNLHKAPLDICLESYHALHAPPRESVWLASWPPAPELAANLEHMLELELHPLTHAIVGDKVSPGMAGAAYHALGLAEDERCVGVRLGGPLPALRDRLEVRATALVLVLLVLVGVAELSLWVRRSSVDSYKQQVDASWQSIDEAIKRINARTAEIGEIKDKIKSLRTEQSRLENLARFYDEDIPERMDLVKGVLGMLQTLVDNEVVIERLDEPDKSALKPAASPAANPTLPPNPINDKRIEAENLVLEAWALSDSAAQTFIKRVGDAAARWDLQVREPKVTFGKGPLSSNGFSISLRLVKLAEPDGKIIRLSNPNPHETTPFE</sequence>
<gene>
    <name evidence="2" type="ORF">NP589_06635</name>
</gene>
<reference evidence="2 3" key="1">
    <citation type="submission" date="2022-07" db="EMBL/GenBank/DDBJ databases">
        <title>Methylomonas rivi sp. nov., Methylomonas rosea sp. nov., Methylomonas aureus sp. nov. and Methylomonas subterranea sp. nov., four novel methanotrophs isolated from a freshwater creek and the deep terrestrial subsurface.</title>
        <authorList>
            <person name="Abin C."/>
            <person name="Sankaranarayanan K."/>
            <person name="Garner C."/>
            <person name="Sindelar R."/>
            <person name="Kotary K."/>
            <person name="Garner R."/>
            <person name="Barclay S."/>
            <person name="Lawson P."/>
            <person name="Krumholz L."/>
        </authorList>
    </citation>
    <scope>NUCLEOTIDE SEQUENCE [LARGE SCALE GENOMIC DNA]</scope>
    <source>
        <strain evidence="2 3">WSC-7</strain>
    </source>
</reference>
<evidence type="ECO:0000313" key="3">
    <source>
        <dbReference type="Proteomes" id="UP001524570"/>
    </source>
</evidence>
<keyword evidence="1" id="KW-1133">Transmembrane helix</keyword>
<evidence type="ECO:0000256" key="1">
    <source>
        <dbReference type="SAM" id="Phobius"/>
    </source>
</evidence>
<name>A0ABT1TQN9_9GAMM</name>
<organism evidence="2 3">
    <name type="scientific">Methylomonas rosea</name>
    <dbReference type="NCBI Taxonomy" id="2952227"/>
    <lineage>
        <taxon>Bacteria</taxon>
        <taxon>Pseudomonadati</taxon>
        <taxon>Pseudomonadota</taxon>
        <taxon>Gammaproteobacteria</taxon>
        <taxon>Methylococcales</taxon>
        <taxon>Methylococcaceae</taxon>
        <taxon>Methylomonas</taxon>
    </lineage>
</organism>
<keyword evidence="1" id="KW-0472">Membrane</keyword>
<dbReference type="EMBL" id="JANIBL010000015">
    <property type="protein sequence ID" value="MCQ8117094.1"/>
    <property type="molecule type" value="Genomic_DNA"/>
</dbReference>
<feature type="transmembrane region" description="Helical" evidence="1">
    <location>
        <begin position="386"/>
        <end position="406"/>
    </location>
</feature>
<proteinExistence type="predicted"/>
<keyword evidence="1" id="KW-0812">Transmembrane</keyword>
<protein>
    <submittedName>
        <fullName evidence="2">Uncharacterized protein</fullName>
    </submittedName>
</protein>
<dbReference type="Proteomes" id="UP001524570">
    <property type="component" value="Unassembled WGS sequence"/>
</dbReference>
<accession>A0ABT1TQN9</accession>
<keyword evidence="3" id="KW-1185">Reference proteome</keyword>
<evidence type="ECO:0000313" key="2">
    <source>
        <dbReference type="EMBL" id="MCQ8117094.1"/>
    </source>
</evidence>
<comment type="caution">
    <text evidence="2">The sequence shown here is derived from an EMBL/GenBank/DDBJ whole genome shotgun (WGS) entry which is preliminary data.</text>
</comment>
<dbReference type="RefSeq" id="WP_256606265.1">
    <property type="nucleotide sequence ID" value="NZ_JANIBL010000015.1"/>
</dbReference>